<dbReference type="InterPro" id="IPR001210">
    <property type="entry name" value="Ribosomal_eS17"/>
</dbReference>
<dbReference type="Pfam" id="PF00833">
    <property type="entry name" value="Ribosomal_S17e"/>
    <property type="match status" value="1"/>
</dbReference>
<dbReference type="PANTHER" id="PTHR10732:SF0">
    <property type="entry name" value="40S RIBOSOMAL PROTEIN S17"/>
    <property type="match status" value="1"/>
</dbReference>
<protein>
    <submittedName>
        <fullName evidence="4">Ribosomal protein RPS17</fullName>
    </submittedName>
</protein>
<evidence type="ECO:0000256" key="3">
    <source>
        <dbReference type="ARBA" id="ARBA00023274"/>
    </source>
</evidence>
<comment type="similarity">
    <text evidence="1">Belongs to the eukaryotic ribosomal protein eS17 family.</text>
</comment>
<dbReference type="InterPro" id="IPR036401">
    <property type="entry name" value="Ribosomal_eS17_sf"/>
</dbReference>
<gene>
    <name evidence="4" type="primary">RPS17</name>
    <name evidence="4" type="ORF">IE077_001114</name>
</gene>
<keyword evidence="5" id="KW-1185">Reference proteome</keyword>
<dbReference type="HAMAP" id="MF_00511">
    <property type="entry name" value="Ribosomal_eS17"/>
    <property type="match status" value="1"/>
</dbReference>
<dbReference type="PANTHER" id="PTHR10732">
    <property type="entry name" value="40S RIBOSOMAL PROTEIN S17"/>
    <property type="match status" value="1"/>
</dbReference>
<proteinExistence type="inferred from homology"/>
<sequence>MGRVRTKTIKRAARLIVEKYYFKLTPDFQMNKKITQEVAVIASKRTRNKVAGFVTVSRSLNLHLMKRIERGSVPGISLKIQEEERERRMENMPEKSEVDISGFIQLDGDATAMLRDLNIQLNIETPRQTTKAVTHTNR</sequence>
<dbReference type="SUPFAM" id="SSF116820">
    <property type="entry name" value="Rps17e-like"/>
    <property type="match status" value="1"/>
</dbReference>
<keyword evidence="3" id="KW-0687">Ribonucleoprotein</keyword>
<reference evidence="4 5" key="1">
    <citation type="journal article" date="2020" name="bioRxiv">
        <title>Metabolic contributions of an alphaproteobacterial endosymbiont in the apicomplexan Cardiosporidium cionae.</title>
        <authorList>
            <person name="Hunter E.S."/>
            <person name="Paight C.J."/>
            <person name="Lane C.E."/>
        </authorList>
    </citation>
    <scope>NUCLEOTIDE SEQUENCE [LARGE SCALE GENOMIC DNA]</scope>
    <source>
        <strain evidence="4">ESH_2018</strain>
    </source>
</reference>
<keyword evidence="2 4" id="KW-0689">Ribosomal protein</keyword>
<dbReference type="EMBL" id="JADAQX010000789">
    <property type="protein sequence ID" value="KAF8819373.1"/>
    <property type="molecule type" value="Genomic_DNA"/>
</dbReference>
<dbReference type="Proteomes" id="UP000823046">
    <property type="component" value="Unassembled WGS sequence"/>
</dbReference>
<evidence type="ECO:0000256" key="2">
    <source>
        <dbReference type="ARBA" id="ARBA00022980"/>
    </source>
</evidence>
<dbReference type="Gene3D" id="1.10.60.20">
    <property type="entry name" value="Ribosomal protein S17e-like"/>
    <property type="match status" value="1"/>
</dbReference>
<evidence type="ECO:0000256" key="1">
    <source>
        <dbReference type="ARBA" id="ARBA00010444"/>
    </source>
</evidence>
<organism evidence="4 5">
    <name type="scientific">Cardiosporidium cionae</name>
    <dbReference type="NCBI Taxonomy" id="476202"/>
    <lineage>
        <taxon>Eukaryota</taxon>
        <taxon>Sar</taxon>
        <taxon>Alveolata</taxon>
        <taxon>Apicomplexa</taxon>
        <taxon>Aconoidasida</taxon>
        <taxon>Nephromycida</taxon>
        <taxon>Cardiosporidium</taxon>
    </lineage>
</organism>
<name>A0ABQ7J5W1_9APIC</name>
<evidence type="ECO:0000313" key="5">
    <source>
        <dbReference type="Proteomes" id="UP000823046"/>
    </source>
</evidence>
<accession>A0ABQ7J5W1</accession>
<dbReference type="GO" id="GO:0005840">
    <property type="term" value="C:ribosome"/>
    <property type="evidence" value="ECO:0007669"/>
    <property type="project" value="UniProtKB-KW"/>
</dbReference>
<evidence type="ECO:0000313" key="4">
    <source>
        <dbReference type="EMBL" id="KAF8819373.1"/>
    </source>
</evidence>
<comment type="caution">
    <text evidence="4">The sequence shown here is derived from an EMBL/GenBank/DDBJ whole genome shotgun (WGS) entry which is preliminary data.</text>
</comment>